<gene>
    <name evidence="2" type="ORF">K7432_010256</name>
</gene>
<name>A0ABR2WNZ7_9FUNG</name>
<proteinExistence type="predicted"/>
<feature type="compositionally biased region" description="Basic and acidic residues" evidence="1">
    <location>
        <begin position="158"/>
        <end position="167"/>
    </location>
</feature>
<feature type="region of interest" description="Disordered" evidence="1">
    <location>
        <begin position="124"/>
        <end position="167"/>
    </location>
</feature>
<evidence type="ECO:0000256" key="1">
    <source>
        <dbReference type="SAM" id="MobiDB-lite"/>
    </source>
</evidence>
<keyword evidence="3" id="KW-1185">Reference proteome</keyword>
<protein>
    <submittedName>
        <fullName evidence="2">Uncharacterized protein</fullName>
    </submittedName>
</protein>
<organism evidence="2 3">
    <name type="scientific">Basidiobolus ranarum</name>
    <dbReference type="NCBI Taxonomy" id="34480"/>
    <lineage>
        <taxon>Eukaryota</taxon>
        <taxon>Fungi</taxon>
        <taxon>Fungi incertae sedis</taxon>
        <taxon>Zoopagomycota</taxon>
        <taxon>Entomophthoromycotina</taxon>
        <taxon>Basidiobolomycetes</taxon>
        <taxon>Basidiobolales</taxon>
        <taxon>Basidiobolaceae</taxon>
        <taxon>Basidiobolus</taxon>
    </lineage>
</organism>
<sequence>MAPQAPGALRRPPPPPPRNEHRPSPYKTSRPGRSESDSANEVKKPAAPAVISAEPQIRNLQKELTKLVPAAVLRKKATGGVSSPAIPKVSLPKINAAPDMDYNVDTSVRPTTNLSNLTASIFGKMGPVKPPNPAPSNASVSSSASKPQKSSTNDEYEDFMKEMEGLL</sequence>
<dbReference type="EMBL" id="JASJQH010000692">
    <property type="protein sequence ID" value="KAK9763250.1"/>
    <property type="molecule type" value="Genomic_DNA"/>
</dbReference>
<dbReference type="Proteomes" id="UP001479436">
    <property type="component" value="Unassembled WGS sequence"/>
</dbReference>
<reference evidence="2 3" key="1">
    <citation type="submission" date="2023-04" db="EMBL/GenBank/DDBJ databases">
        <title>Genome of Basidiobolus ranarum AG-B5.</title>
        <authorList>
            <person name="Stajich J.E."/>
            <person name="Carter-House D."/>
            <person name="Gryganskyi A."/>
        </authorList>
    </citation>
    <scope>NUCLEOTIDE SEQUENCE [LARGE SCALE GENOMIC DNA]</scope>
    <source>
        <strain evidence="2 3">AG-B5</strain>
    </source>
</reference>
<feature type="compositionally biased region" description="Low complexity" evidence="1">
    <location>
        <begin position="1"/>
        <end position="10"/>
    </location>
</feature>
<feature type="compositionally biased region" description="Low complexity" evidence="1">
    <location>
        <begin position="135"/>
        <end position="151"/>
    </location>
</feature>
<feature type="region of interest" description="Disordered" evidence="1">
    <location>
        <begin position="1"/>
        <end position="54"/>
    </location>
</feature>
<evidence type="ECO:0000313" key="2">
    <source>
        <dbReference type="EMBL" id="KAK9763250.1"/>
    </source>
</evidence>
<comment type="caution">
    <text evidence="2">The sequence shown here is derived from an EMBL/GenBank/DDBJ whole genome shotgun (WGS) entry which is preliminary data.</text>
</comment>
<feature type="compositionally biased region" description="Basic and acidic residues" evidence="1">
    <location>
        <begin position="32"/>
        <end position="44"/>
    </location>
</feature>
<evidence type="ECO:0000313" key="3">
    <source>
        <dbReference type="Proteomes" id="UP001479436"/>
    </source>
</evidence>
<accession>A0ABR2WNZ7</accession>